<dbReference type="eggNOG" id="ENOG5030AQM">
    <property type="taxonomic scope" value="Bacteria"/>
</dbReference>
<dbReference type="GO" id="GO:0030153">
    <property type="term" value="P:bacteriocin immunity"/>
    <property type="evidence" value="ECO:0007669"/>
    <property type="project" value="UniProtKB-KW"/>
</dbReference>
<dbReference type="STRING" id="1423734.FC83_GL000674"/>
<dbReference type="SUPFAM" id="SSF109797">
    <property type="entry name" value="Bacteriocin immunity protein-like"/>
    <property type="match status" value="1"/>
</dbReference>
<comment type="caution">
    <text evidence="2">The sequence shown here is derived from an EMBL/GenBank/DDBJ whole genome shotgun (WGS) entry which is preliminary data.</text>
</comment>
<dbReference type="OrthoDB" id="2297039at2"/>
<dbReference type="Gene3D" id="1.20.1440.50">
    <property type="entry name" value="Ta0600-like"/>
    <property type="match status" value="1"/>
</dbReference>
<sequence length="115" mass="13400">MAEKRQEFFDLIDKAYNTPAAPKFNDLKKKLLKYAQELNAGDDYIKIMLSLRYDLFHADRDLNLVTRISGLPDQFKAVFYFIEPQVKKIDEKTLRQYNLAYGLMMMPIPFGGIIG</sequence>
<dbReference type="PATRIC" id="fig|1423734.3.peg.681"/>
<organism evidence="2 3">
    <name type="scientific">Agrilactobacillus composti DSM 18527 = JCM 14202</name>
    <dbReference type="NCBI Taxonomy" id="1423734"/>
    <lineage>
        <taxon>Bacteria</taxon>
        <taxon>Bacillati</taxon>
        <taxon>Bacillota</taxon>
        <taxon>Bacilli</taxon>
        <taxon>Lactobacillales</taxon>
        <taxon>Lactobacillaceae</taxon>
        <taxon>Agrilactobacillus</taxon>
    </lineage>
</organism>
<keyword evidence="3" id="KW-1185">Reference proteome</keyword>
<accession>X0PDQ4</accession>
<evidence type="ECO:0008006" key="4">
    <source>
        <dbReference type="Google" id="ProtNLM"/>
    </source>
</evidence>
<evidence type="ECO:0000313" key="3">
    <source>
        <dbReference type="Proteomes" id="UP000051236"/>
    </source>
</evidence>
<protein>
    <recommendedName>
        <fullName evidence="4">Bacteriocin immunity protein</fullName>
    </recommendedName>
</protein>
<dbReference type="Proteomes" id="UP000051236">
    <property type="component" value="Unassembled WGS sequence"/>
</dbReference>
<keyword evidence="1" id="KW-0079">Bacteriocin immunity</keyword>
<gene>
    <name evidence="2" type="ORF">FC83_GL000674</name>
</gene>
<dbReference type="AlphaFoldDB" id="X0PDQ4"/>
<reference evidence="2 3" key="1">
    <citation type="journal article" date="2015" name="Genome Announc.">
        <title>Expanding the biotechnology potential of lactobacilli through comparative genomics of 213 strains and associated genera.</title>
        <authorList>
            <person name="Sun Z."/>
            <person name="Harris H.M."/>
            <person name="McCann A."/>
            <person name="Guo C."/>
            <person name="Argimon S."/>
            <person name="Zhang W."/>
            <person name="Yang X."/>
            <person name="Jeffery I.B."/>
            <person name="Cooney J.C."/>
            <person name="Kagawa T.F."/>
            <person name="Liu W."/>
            <person name="Song Y."/>
            <person name="Salvetti E."/>
            <person name="Wrobel A."/>
            <person name="Rasinkangas P."/>
            <person name="Parkhill J."/>
            <person name="Rea M.C."/>
            <person name="O'Sullivan O."/>
            <person name="Ritari J."/>
            <person name="Douillard F.P."/>
            <person name="Paul Ross R."/>
            <person name="Yang R."/>
            <person name="Briner A.E."/>
            <person name="Felis G.E."/>
            <person name="de Vos W.M."/>
            <person name="Barrangou R."/>
            <person name="Klaenhammer T.R."/>
            <person name="Caufield P.W."/>
            <person name="Cui Y."/>
            <person name="Zhang H."/>
            <person name="O'Toole P.W."/>
        </authorList>
    </citation>
    <scope>NUCLEOTIDE SEQUENCE [LARGE SCALE GENOMIC DNA]</scope>
    <source>
        <strain evidence="2 3">DSM 18527</strain>
    </source>
</reference>
<evidence type="ECO:0000256" key="1">
    <source>
        <dbReference type="ARBA" id="ARBA00023025"/>
    </source>
</evidence>
<dbReference type="InterPro" id="IPR023130">
    <property type="entry name" value="Ta0600-like_sf"/>
</dbReference>
<name>X0PDQ4_9LACO</name>
<dbReference type="RefSeq" id="WP_035451924.1">
    <property type="nucleotide sequence ID" value="NZ_AZGA01000077.1"/>
</dbReference>
<evidence type="ECO:0000313" key="2">
    <source>
        <dbReference type="EMBL" id="KRM31610.1"/>
    </source>
</evidence>
<dbReference type="EMBL" id="AZGA01000077">
    <property type="protein sequence ID" value="KRM31610.1"/>
    <property type="molecule type" value="Genomic_DNA"/>
</dbReference>
<proteinExistence type="predicted"/>